<gene>
    <name evidence="8" type="primary">rlmI</name>
    <name evidence="9" type="ORF">CC99x_000640</name>
    <name evidence="8" type="ORF">CC99x_02201</name>
</gene>
<proteinExistence type="inferred from homology"/>
<dbReference type="AlphaFoldDB" id="A0A0Q9YIU2"/>
<dbReference type="CDD" id="cd11572">
    <property type="entry name" value="RlmI_M_like"/>
    <property type="match status" value="1"/>
</dbReference>
<evidence type="ECO:0000313" key="9">
    <source>
        <dbReference type="EMBL" id="MCS5707401.1"/>
    </source>
</evidence>
<dbReference type="InterPro" id="IPR036974">
    <property type="entry name" value="PUA_sf"/>
</dbReference>
<dbReference type="OrthoDB" id="9805492at2"/>
<evidence type="ECO:0000313" key="8">
    <source>
        <dbReference type="EMBL" id="KRG17602.1"/>
    </source>
</evidence>
<dbReference type="SUPFAM" id="SSF88697">
    <property type="entry name" value="PUA domain-like"/>
    <property type="match status" value="1"/>
</dbReference>
<evidence type="ECO:0000256" key="2">
    <source>
        <dbReference type="ARBA" id="ARBA00022490"/>
    </source>
</evidence>
<name>A0A0Q9YIU2_9GAMM</name>
<accession>A0A0Q9YIU2</accession>
<protein>
    <submittedName>
        <fullName evidence="9">Class I SAM-dependent rRNA methyltransferase</fullName>
    </submittedName>
    <submittedName>
        <fullName evidence="8">Ribosomal RNA large subunit methyltransferase I</fullName>
        <ecNumber evidence="8">2.1.1.191</ecNumber>
    </submittedName>
</protein>
<reference evidence="9" key="3">
    <citation type="submission" date="2021-06" db="EMBL/GenBank/DDBJ databases">
        <title>Genomic Description and Analysis of Intracellular Bacteria, Candidatus Berkiella cookevillensis and Candidatus Berkiella aquae.</title>
        <authorList>
            <person name="Kidane D.T."/>
            <person name="Mehari Y.T."/>
            <person name="Rice F.C."/>
            <person name="Arivett B.A."/>
            <person name="Farone A.L."/>
            <person name="Berk S.G."/>
            <person name="Farone M.B."/>
        </authorList>
    </citation>
    <scope>NUCLEOTIDE SEQUENCE</scope>
    <source>
        <strain evidence="9">CC99</strain>
    </source>
</reference>
<dbReference type="Gene3D" id="3.30.750.80">
    <property type="entry name" value="RNA methyltransferase domain (HRMD) like"/>
    <property type="match status" value="1"/>
</dbReference>
<organism evidence="8">
    <name type="scientific">Candidatus Berkiella cookevillensis</name>
    <dbReference type="NCBI Taxonomy" id="437022"/>
    <lineage>
        <taxon>Bacteria</taxon>
        <taxon>Pseudomonadati</taxon>
        <taxon>Pseudomonadota</taxon>
        <taxon>Gammaproteobacteria</taxon>
        <taxon>Candidatus Berkiellales</taxon>
        <taxon>Candidatus Berkiellaceae</taxon>
        <taxon>Candidatus Berkiella</taxon>
    </lineage>
</organism>
<keyword evidence="10" id="KW-1185">Reference proteome</keyword>
<evidence type="ECO:0000256" key="1">
    <source>
        <dbReference type="ARBA" id="ARBA00004496"/>
    </source>
</evidence>
<keyword evidence="5" id="KW-0949">S-adenosyl-L-methionine</keyword>
<dbReference type="STRING" id="437022.CC99x_02201"/>
<dbReference type="InterPro" id="IPR015947">
    <property type="entry name" value="PUA-like_sf"/>
</dbReference>
<evidence type="ECO:0000256" key="6">
    <source>
        <dbReference type="ARBA" id="ARBA00038091"/>
    </source>
</evidence>
<dbReference type="PANTHER" id="PTHR42873:SF1">
    <property type="entry name" value="S-ADENOSYLMETHIONINE-DEPENDENT METHYLTRANSFERASE DOMAIN-CONTAINING PROTEIN"/>
    <property type="match status" value="1"/>
</dbReference>
<reference evidence="9" key="2">
    <citation type="journal article" date="2016" name="Genome Announc.">
        <title>Draft Genome Sequences of Two Novel Amoeba-Resistant Intranuclear Bacteria, 'Candidatus Berkiella cookevillensis' and 'Candidatus Berkiella aquae'.</title>
        <authorList>
            <person name="Mehari Y.T."/>
            <person name="Arivett B.A."/>
            <person name="Farone A.L."/>
            <person name="Gunderson J.H."/>
            <person name="Farone M.B."/>
        </authorList>
    </citation>
    <scope>NUCLEOTIDE SEQUENCE</scope>
    <source>
        <strain evidence="9">CC99</strain>
    </source>
</reference>
<dbReference type="Pfam" id="PF03602">
    <property type="entry name" value="Cons_hypoth95"/>
    <property type="match status" value="1"/>
</dbReference>
<dbReference type="EC" id="2.1.1.191" evidence="8"/>
<dbReference type="CDD" id="cd21153">
    <property type="entry name" value="PUA_RlmI"/>
    <property type="match status" value="1"/>
</dbReference>
<evidence type="ECO:0000256" key="3">
    <source>
        <dbReference type="ARBA" id="ARBA00022603"/>
    </source>
</evidence>
<evidence type="ECO:0000259" key="7">
    <source>
        <dbReference type="Pfam" id="PF17785"/>
    </source>
</evidence>
<dbReference type="InterPro" id="IPR041532">
    <property type="entry name" value="RlmI-like_PUA"/>
</dbReference>
<keyword evidence="2" id="KW-0963">Cytoplasm</keyword>
<dbReference type="GO" id="GO:0005737">
    <property type="term" value="C:cytoplasm"/>
    <property type="evidence" value="ECO:0007669"/>
    <property type="project" value="UniProtKB-SubCell"/>
</dbReference>
<dbReference type="GO" id="GO:0003723">
    <property type="term" value="F:RNA binding"/>
    <property type="evidence" value="ECO:0007669"/>
    <property type="project" value="InterPro"/>
</dbReference>
<comment type="caution">
    <text evidence="8">The sequence shown here is derived from an EMBL/GenBank/DDBJ whole genome shotgun (WGS) entry which is preliminary data.</text>
</comment>
<evidence type="ECO:0000313" key="10">
    <source>
        <dbReference type="Proteomes" id="UP000051494"/>
    </source>
</evidence>
<dbReference type="Proteomes" id="UP000051494">
    <property type="component" value="Unassembled WGS sequence"/>
</dbReference>
<comment type="similarity">
    <text evidence="6">Belongs to the methyltransferase superfamily. RlmI family.</text>
</comment>
<keyword evidence="3 8" id="KW-0489">Methyltransferase</keyword>
<dbReference type="GO" id="GO:0032259">
    <property type="term" value="P:methylation"/>
    <property type="evidence" value="ECO:0007669"/>
    <property type="project" value="UniProtKB-KW"/>
</dbReference>
<dbReference type="EMBL" id="LKHV02000001">
    <property type="protein sequence ID" value="MCS5707401.1"/>
    <property type="molecule type" value="Genomic_DNA"/>
</dbReference>
<dbReference type="Pfam" id="PF17785">
    <property type="entry name" value="PUA_3"/>
    <property type="match status" value="1"/>
</dbReference>
<dbReference type="PATRIC" id="fig|1590042.3.peg.2255"/>
<comment type="subcellular location">
    <subcellularLocation>
        <location evidence="1">Cytoplasm</location>
    </subcellularLocation>
</comment>
<dbReference type="GO" id="GO:0006364">
    <property type="term" value="P:rRNA processing"/>
    <property type="evidence" value="ECO:0007669"/>
    <property type="project" value="UniProtKB-KW"/>
</dbReference>
<evidence type="ECO:0000256" key="5">
    <source>
        <dbReference type="ARBA" id="ARBA00022691"/>
    </source>
</evidence>
<sequence length="390" mass="43795">MQSITVRNNAIEGIKKGCPWLFSNALLPLEKPIENGALVTIKSADHKPLAIGYYNSRTKLACRILSTDTSIAIDESFFIERFNKALQYRNKLFSKPYYRLIHAEGDRLPGLIIDRYDSVLVCQTTTLGMEALKDYWLKALIQVLNPRTIIFKDDTAVRQTEGLETHITLAYGEAIDDINILENDQIFSINPMDGQKTGWFFDQRANRAWAKQQAHNKSVLDLYTYCGGFGIQALSGGARSVTFVDRSADAINHIEKSLQHFPNQQHACIKANAYSFLEEAIEEGQHFDLVIADPPAFIKSKTDKGSGLRGYQKLARLCAQVVSKKGILLIASCSHHASLSEFKKEVLAGIQKSGRTAQQIYQGEADKDHPVHPQLKQTRYLKALGFEFLQ</sequence>
<dbReference type="RefSeq" id="WP_057625301.1">
    <property type="nucleotide sequence ID" value="NZ_LKHV02000001.1"/>
</dbReference>
<dbReference type="EMBL" id="LKHV01000014">
    <property type="protein sequence ID" value="KRG17602.1"/>
    <property type="molecule type" value="Genomic_DNA"/>
</dbReference>
<dbReference type="GO" id="GO:0008168">
    <property type="term" value="F:methyltransferase activity"/>
    <property type="evidence" value="ECO:0007669"/>
    <property type="project" value="UniProtKB-KW"/>
</dbReference>
<dbReference type="Gene3D" id="3.40.50.150">
    <property type="entry name" value="Vaccinia Virus protein VP39"/>
    <property type="match status" value="1"/>
</dbReference>
<dbReference type="CDD" id="cd02440">
    <property type="entry name" value="AdoMet_MTases"/>
    <property type="match status" value="1"/>
</dbReference>
<dbReference type="SUPFAM" id="SSF53335">
    <property type="entry name" value="S-adenosyl-L-methionine-dependent methyltransferases"/>
    <property type="match status" value="1"/>
</dbReference>
<dbReference type="PANTHER" id="PTHR42873">
    <property type="entry name" value="RIBOSOMAL RNA LARGE SUBUNIT METHYLTRANSFERASE"/>
    <property type="match status" value="1"/>
</dbReference>
<dbReference type="PROSITE" id="PS50890">
    <property type="entry name" value="PUA"/>
    <property type="match status" value="1"/>
</dbReference>
<reference evidence="8" key="1">
    <citation type="submission" date="2015-09" db="EMBL/GenBank/DDBJ databases">
        <title>Draft Genome Sequences of Two Novel Amoeba-resistant Intranuclear Bacteria, Candidatus Berkiella cookevillensis and Candidatus Berkiella aquae.</title>
        <authorList>
            <person name="Mehari Y.T."/>
            <person name="Arivett B.A."/>
            <person name="Farone A.L."/>
            <person name="Gunderson J.H."/>
            <person name="Farone M.B."/>
        </authorList>
    </citation>
    <scope>NUCLEOTIDE SEQUENCE [LARGE SCALE GENOMIC DNA]</scope>
    <source>
        <strain evidence="8">CC99</strain>
    </source>
</reference>
<evidence type="ECO:0000256" key="4">
    <source>
        <dbReference type="ARBA" id="ARBA00022679"/>
    </source>
</evidence>
<dbReference type="InterPro" id="IPR029063">
    <property type="entry name" value="SAM-dependent_MTases_sf"/>
</dbReference>
<keyword evidence="4 8" id="KW-0808">Transferase</keyword>
<feature type="domain" description="RlmI-like PUA" evidence="7">
    <location>
        <begin position="4"/>
        <end position="66"/>
    </location>
</feature>
<dbReference type="Gene3D" id="2.30.130.10">
    <property type="entry name" value="PUA domain"/>
    <property type="match status" value="1"/>
</dbReference>